<gene>
    <name evidence="2" type="ORF">JFN90_10125</name>
</gene>
<accession>A0ABS0YRX6</accession>
<protein>
    <submittedName>
        <fullName evidence="2">Uncharacterized protein</fullName>
    </submittedName>
</protein>
<proteinExistence type="predicted"/>
<keyword evidence="3" id="KW-1185">Reference proteome</keyword>
<evidence type="ECO:0000313" key="3">
    <source>
        <dbReference type="Proteomes" id="UP000641025"/>
    </source>
</evidence>
<dbReference type="EMBL" id="JAEMHK010000006">
    <property type="protein sequence ID" value="MBJ6800492.1"/>
    <property type="molecule type" value="Genomic_DNA"/>
</dbReference>
<dbReference type="Proteomes" id="UP000641025">
    <property type="component" value="Unassembled WGS sequence"/>
</dbReference>
<feature type="region of interest" description="Disordered" evidence="1">
    <location>
        <begin position="25"/>
        <end position="54"/>
    </location>
</feature>
<sequence>MRNQAAVTAWFMYETSAGYGGVAQPAAGHHPLPQGGGASGGMTGFTAPGGTDSKRGLLSMEGVILDTKGGVTRAKIG</sequence>
<reference evidence="2 3" key="1">
    <citation type="submission" date="2020-12" db="EMBL/GenBank/DDBJ databases">
        <title>Geomonas sp. Red259, isolated from paddy soil.</title>
        <authorList>
            <person name="Xu Z."/>
            <person name="Zhang Z."/>
            <person name="Masuda Y."/>
            <person name="Itoh H."/>
            <person name="Senoo K."/>
        </authorList>
    </citation>
    <scope>NUCLEOTIDE SEQUENCE [LARGE SCALE GENOMIC DNA]</scope>
    <source>
        <strain evidence="2 3">Red259</strain>
    </source>
</reference>
<name>A0ABS0YRX6_9BACT</name>
<evidence type="ECO:0000313" key="2">
    <source>
        <dbReference type="EMBL" id="MBJ6800492.1"/>
    </source>
</evidence>
<evidence type="ECO:0000256" key="1">
    <source>
        <dbReference type="SAM" id="MobiDB-lite"/>
    </source>
</evidence>
<organism evidence="2 3">
    <name type="scientific">Geomonas propionica</name>
    <dbReference type="NCBI Taxonomy" id="2798582"/>
    <lineage>
        <taxon>Bacteria</taxon>
        <taxon>Pseudomonadati</taxon>
        <taxon>Thermodesulfobacteriota</taxon>
        <taxon>Desulfuromonadia</taxon>
        <taxon>Geobacterales</taxon>
        <taxon>Geobacteraceae</taxon>
        <taxon>Geomonas</taxon>
    </lineage>
</organism>
<comment type="caution">
    <text evidence="2">The sequence shown here is derived from an EMBL/GenBank/DDBJ whole genome shotgun (WGS) entry which is preliminary data.</text>
</comment>
<feature type="compositionally biased region" description="Gly residues" evidence="1">
    <location>
        <begin position="34"/>
        <end position="43"/>
    </location>
</feature>
<dbReference type="RefSeq" id="WP_199395000.1">
    <property type="nucleotide sequence ID" value="NZ_JAEMHK010000006.1"/>
</dbReference>